<name>A0A6A4FIT4_9STRA</name>
<gene>
    <name evidence="1" type="ORF">PR003_g12968</name>
</gene>
<dbReference type="AlphaFoldDB" id="A0A6A4FIT4"/>
<accession>A0A6A4FIT4</accession>
<evidence type="ECO:0000313" key="1">
    <source>
        <dbReference type="EMBL" id="KAE9335526.1"/>
    </source>
</evidence>
<keyword evidence="2" id="KW-1185">Reference proteome</keyword>
<proteinExistence type="predicted"/>
<sequence>MPMFVPVAGVPASAVVVPLHVRLCSCETQELLAVSAPILPLA</sequence>
<reference evidence="1 2" key="1">
    <citation type="submission" date="2018-08" db="EMBL/GenBank/DDBJ databases">
        <title>Genomic investigation of the strawberry pathogen Phytophthora fragariae indicates pathogenicity is determined by transcriptional variation in three key races.</title>
        <authorList>
            <person name="Adams T.M."/>
            <person name="Armitage A.D."/>
            <person name="Sobczyk M.K."/>
            <person name="Bates H.J."/>
            <person name="Dunwell J.M."/>
            <person name="Nellist C.F."/>
            <person name="Harrison R.J."/>
        </authorList>
    </citation>
    <scope>NUCLEOTIDE SEQUENCE [LARGE SCALE GENOMIC DNA]</scope>
    <source>
        <strain evidence="1 2">SCRP333</strain>
    </source>
</reference>
<evidence type="ECO:0000313" key="2">
    <source>
        <dbReference type="Proteomes" id="UP000434957"/>
    </source>
</evidence>
<dbReference type="Proteomes" id="UP000434957">
    <property type="component" value="Unassembled WGS sequence"/>
</dbReference>
<protein>
    <submittedName>
        <fullName evidence="1">Uncharacterized protein</fullName>
    </submittedName>
</protein>
<organism evidence="1 2">
    <name type="scientific">Phytophthora rubi</name>
    <dbReference type="NCBI Taxonomy" id="129364"/>
    <lineage>
        <taxon>Eukaryota</taxon>
        <taxon>Sar</taxon>
        <taxon>Stramenopiles</taxon>
        <taxon>Oomycota</taxon>
        <taxon>Peronosporomycetes</taxon>
        <taxon>Peronosporales</taxon>
        <taxon>Peronosporaceae</taxon>
        <taxon>Phytophthora</taxon>
    </lineage>
</organism>
<comment type="caution">
    <text evidence="1">The sequence shown here is derived from an EMBL/GenBank/DDBJ whole genome shotgun (WGS) entry which is preliminary data.</text>
</comment>
<dbReference type="EMBL" id="QXFT01000801">
    <property type="protein sequence ID" value="KAE9335526.1"/>
    <property type="molecule type" value="Genomic_DNA"/>
</dbReference>